<dbReference type="SUPFAM" id="SSF50978">
    <property type="entry name" value="WD40 repeat-like"/>
    <property type="match status" value="1"/>
</dbReference>
<evidence type="ECO:0000256" key="6">
    <source>
        <dbReference type="RuleBase" id="RU365004"/>
    </source>
</evidence>
<name>A0A7L3RNC3_CEPGR</name>
<dbReference type="InterPro" id="IPR015943">
    <property type="entry name" value="WD40/YVTN_repeat-like_dom_sf"/>
</dbReference>
<proteinExistence type="inferred from homology"/>
<evidence type="ECO:0000256" key="1">
    <source>
        <dbReference type="ARBA" id="ARBA00002530"/>
    </source>
</evidence>
<dbReference type="FunFam" id="2.130.10.10:FF:000180">
    <property type="entry name" value="WD repeat-containing protein 76"/>
    <property type="match status" value="1"/>
</dbReference>
<evidence type="ECO:0000256" key="7">
    <source>
        <dbReference type="SAM" id="MobiDB-lite"/>
    </source>
</evidence>
<comment type="function">
    <text evidence="1 6">Specifically binds 5-hydroxymethylcytosine (5hmC), suggesting that it acts as a specific reader of 5hmC.</text>
</comment>
<dbReference type="GO" id="GO:0005634">
    <property type="term" value="C:nucleus"/>
    <property type="evidence" value="ECO:0007669"/>
    <property type="project" value="TreeGrafter"/>
</dbReference>
<dbReference type="InterPro" id="IPR050853">
    <property type="entry name" value="WD_repeat_DNA-damage-binding"/>
</dbReference>
<dbReference type="Gene3D" id="2.130.10.10">
    <property type="entry name" value="YVTN repeat-like/Quinoprotein amine dehydrogenase"/>
    <property type="match status" value="1"/>
</dbReference>
<evidence type="ECO:0000256" key="4">
    <source>
        <dbReference type="ARBA" id="ARBA00022574"/>
    </source>
</evidence>
<evidence type="ECO:0000313" key="8">
    <source>
        <dbReference type="EMBL" id="NXV17347.1"/>
    </source>
</evidence>
<dbReference type="SMART" id="SM00320">
    <property type="entry name" value="WD40"/>
    <property type="match status" value="4"/>
</dbReference>
<keyword evidence="4 6" id="KW-0853">WD repeat</keyword>
<accession>A0A7L3RNC3</accession>
<dbReference type="PANTHER" id="PTHR14773:SF0">
    <property type="entry name" value="WD REPEAT-CONTAINING PROTEIN 76"/>
    <property type="match status" value="1"/>
</dbReference>
<sequence length="466" mass="51613">DGCSQLSAYERKRLKNITENAKFFAALKLHESAARLHQIATKRQSHATKRAKPKKAEDETVRRRSMRLQRVEPSGVPMPEMPAQPEAEEYPQVPAGPLPMIPEDQMENSKLTEELLTTWMRISEVLLVIISYLTLLTMLSRYQGSLNSMGLSEDNIKKVVKYRVCSMAIHPSESIIFVAAGDKSGQIGLWNVTCESEEGARVFIPHSYSVTCMHFSPCNPAHLLSLSMESLRCGDVTRAVFDEICRSEEDLSSFDFLEDNGSTAVVGYWGGRVAVVDRRTPGTSSELSADIGFKRTRTVHVHPVNKQYFVAAGSADVCIYDVRYLKSNGNKPVSSLKGHTKSVASAYFSPVTGNRVVTVCADDKLRYGAVGGDNLYGKYQLGGFIISYLHCPSLRASSIWDPKQEDCFVVGSMARPRQIQVFQDTGKLLHSFYNIDCLSSVCSINVVHPTKNILVGGNSSGRLHVF</sequence>
<evidence type="ECO:0000256" key="5">
    <source>
        <dbReference type="ARBA" id="ARBA00022737"/>
    </source>
</evidence>
<feature type="non-terminal residue" evidence="8">
    <location>
        <position position="466"/>
    </location>
</feature>
<keyword evidence="9" id="KW-1185">Reference proteome</keyword>
<protein>
    <recommendedName>
        <fullName evidence="3 6">WD repeat-containing protein 76</fullName>
    </recommendedName>
</protein>
<dbReference type="PANTHER" id="PTHR14773">
    <property type="entry name" value="WD REPEAT-CONTAINING PROTEIN 76"/>
    <property type="match status" value="1"/>
</dbReference>
<dbReference type="InterPro" id="IPR036322">
    <property type="entry name" value="WD40_repeat_dom_sf"/>
</dbReference>
<reference evidence="8 9" key="1">
    <citation type="submission" date="2019-09" db="EMBL/GenBank/DDBJ databases">
        <title>Bird 10,000 Genomes (B10K) Project - Family phase.</title>
        <authorList>
            <person name="Zhang G."/>
        </authorList>
    </citation>
    <scope>NUCLEOTIDE SEQUENCE [LARGE SCALE GENOMIC DNA]</scope>
    <source>
        <strain evidence="8">OUT-0020</strain>
        <tissue evidence="8">Liver</tissue>
    </source>
</reference>
<evidence type="ECO:0000256" key="2">
    <source>
        <dbReference type="ARBA" id="ARBA00005434"/>
    </source>
</evidence>
<dbReference type="GO" id="GO:0003677">
    <property type="term" value="F:DNA binding"/>
    <property type="evidence" value="ECO:0007669"/>
    <property type="project" value="TreeGrafter"/>
</dbReference>
<evidence type="ECO:0000256" key="3">
    <source>
        <dbReference type="ARBA" id="ARBA00021234"/>
    </source>
</evidence>
<organism evidence="8 9">
    <name type="scientific">Cepphus grylle</name>
    <name type="common">Black guillemot</name>
    <name type="synonym">Alca grylle</name>
    <dbReference type="NCBI Taxonomy" id="28697"/>
    <lineage>
        <taxon>Eukaryota</taxon>
        <taxon>Metazoa</taxon>
        <taxon>Chordata</taxon>
        <taxon>Craniata</taxon>
        <taxon>Vertebrata</taxon>
        <taxon>Euteleostomi</taxon>
        <taxon>Archelosauria</taxon>
        <taxon>Archosauria</taxon>
        <taxon>Dinosauria</taxon>
        <taxon>Saurischia</taxon>
        <taxon>Theropoda</taxon>
        <taxon>Coelurosauria</taxon>
        <taxon>Aves</taxon>
        <taxon>Neognathae</taxon>
        <taxon>Neoaves</taxon>
        <taxon>Charadriiformes</taxon>
        <taxon>Alcidae</taxon>
        <taxon>Cepphus</taxon>
    </lineage>
</organism>
<feature type="compositionally biased region" description="Basic residues" evidence="7">
    <location>
        <begin position="43"/>
        <end position="53"/>
    </location>
</feature>
<dbReference type="Proteomes" id="UP000578766">
    <property type="component" value="Unassembled WGS sequence"/>
</dbReference>
<comment type="subunit">
    <text evidence="6">Interacts with CUL4A and/or CUL4B.</text>
</comment>
<feature type="non-terminal residue" evidence="8">
    <location>
        <position position="1"/>
    </location>
</feature>
<dbReference type="AlphaFoldDB" id="A0A7L3RNC3"/>
<comment type="caution">
    <text evidence="8">The sequence shown here is derived from an EMBL/GenBank/DDBJ whole genome shotgun (WGS) entry which is preliminary data.</text>
</comment>
<keyword evidence="5" id="KW-0677">Repeat</keyword>
<dbReference type="EMBL" id="VZUD01000075">
    <property type="protein sequence ID" value="NXV17347.1"/>
    <property type="molecule type" value="Genomic_DNA"/>
</dbReference>
<dbReference type="GO" id="GO:2000001">
    <property type="term" value="P:regulation of DNA damage checkpoint"/>
    <property type="evidence" value="ECO:0007669"/>
    <property type="project" value="TreeGrafter"/>
</dbReference>
<feature type="region of interest" description="Disordered" evidence="7">
    <location>
        <begin position="41"/>
        <end position="65"/>
    </location>
</feature>
<dbReference type="InterPro" id="IPR001680">
    <property type="entry name" value="WD40_rpt"/>
</dbReference>
<gene>
    <name evidence="8" type="primary">Wdr76</name>
    <name evidence="8" type="ORF">CEPGRY_R06542</name>
</gene>
<comment type="similarity">
    <text evidence="2 6">Belongs to the WD repeat DDB2/WDR76 family.</text>
</comment>
<evidence type="ECO:0000313" key="9">
    <source>
        <dbReference type="Proteomes" id="UP000578766"/>
    </source>
</evidence>